<dbReference type="SUPFAM" id="SSF52821">
    <property type="entry name" value="Rhodanese/Cell cycle control phosphatase"/>
    <property type="match status" value="1"/>
</dbReference>
<dbReference type="PROSITE" id="PS50206">
    <property type="entry name" value="RHODANESE_3"/>
    <property type="match status" value="1"/>
</dbReference>
<keyword evidence="3 7" id="KW-0645">Protease</keyword>
<keyword evidence="5 7" id="KW-0378">Hydrolase</keyword>
<dbReference type="InterPro" id="IPR001763">
    <property type="entry name" value="Rhodanese-like_dom"/>
</dbReference>
<dbReference type="PANTHER" id="PTHR21646">
    <property type="entry name" value="UBIQUITIN CARBOXYL-TERMINAL HYDROLASE"/>
    <property type="match status" value="1"/>
</dbReference>
<dbReference type="InParanoid" id="S2J0A9"/>
<keyword evidence="12" id="KW-1185">Reference proteome</keyword>
<feature type="compositionally biased region" description="Low complexity" evidence="8">
    <location>
        <begin position="389"/>
        <end position="402"/>
    </location>
</feature>
<feature type="compositionally biased region" description="Polar residues" evidence="8">
    <location>
        <begin position="168"/>
        <end position="180"/>
    </location>
</feature>
<evidence type="ECO:0000256" key="8">
    <source>
        <dbReference type="SAM" id="MobiDB-lite"/>
    </source>
</evidence>
<feature type="region of interest" description="Disordered" evidence="8">
    <location>
        <begin position="381"/>
        <end position="406"/>
    </location>
</feature>
<dbReference type="SUPFAM" id="SSF140856">
    <property type="entry name" value="USP8 N-terminal domain-like"/>
    <property type="match status" value="1"/>
</dbReference>
<feature type="region of interest" description="Disordered" evidence="8">
    <location>
        <begin position="140"/>
        <end position="236"/>
    </location>
</feature>
<dbReference type="OMA" id="PFVHTYE"/>
<reference evidence="12" key="1">
    <citation type="submission" date="2013-05" db="EMBL/GenBank/DDBJ databases">
        <title>The Genome sequence of Mucor circinelloides f. circinelloides 1006PhL.</title>
        <authorList>
            <consortium name="The Broad Institute Genomics Platform"/>
            <person name="Cuomo C."/>
            <person name="Earl A."/>
            <person name="Findley K."/>
            <person name="Lee S.C."/>
            <person name="Walker B."/>
            <person name="Young S."/>
            <person name="Zeng Q."/>
            <person name="Gargeya S."/>
            <person name="Fitzgerald M."/>
            <person name="Haas B."/>
            <person name="Abouelleil A."/>
            <person name="Allen A.W."/>
            <person name="Alvarado L."/>
            <person name="Arachchi H.M."/>
            <person name="Berlin A.M."/>
            <person name="Chapman S.B."/>
            <person name="Gainer-Dewar J."/>
            <person name="Goldberg J."/>
            <person name="Griggs A."/>
            <person name="Gujja S."/>
            <person name="Hansen M."/>
            <person name="Howarth C."/>
            <person name="Imamovic A."/>
            <person name="Ireland A."/>
            <person name="Larimer J."/>
            <person name="McCowan C."/>
            <person name="Murphy C."/>
            <person name="Pearson M."/>
            <person name="Poon T.W."/>
            <person name="Priest M."/>
            <person name="Roberts A."/>
            <person name="Saif S."/>
            <person name="Shea T."/>
            <person name="Sisk P."/>
            <person name="Sykes S."/>
            <person name="Wortman J."/>
            <person name="Nusbaum C."/>
            <person name="Birren B."/>
        </authorList>
    </citation>
    <scope>NUCLEOTIDE SEQUENCE [LARGE SCALE GENOMIC DNA]</scope>
    <source>
        <strain evidence="12">1006PhL</strain>
    </source>
</reference>
<organism evidence="11 12">
    <name type="scientific">Mucor circinelloides f. circinelloides (strain 1006PhL)</name>
    <name type="common">Mucormycosis agent</name>
    <name type="synonym">Calyptromyces circinelloides</name>
    <dbReference type="NCBI Taxonomy" id="1220926"/>
    <lineage>
        <taxon>Eukaryota</taxon>
        <taxon>Fungi</taxon>
        <taxon>Fungi incertae sedis</taxon>
        <taxon>Mucoromycota</taxon>
        <taxon>Mucoromycotina</taxon>
        <taxon>Mucoromycetes</taxon>
        <taxon>Mucorales</taxon>
        <taxon>Mucorineae</taxon>
        <taxon>Mucoraceae</taxon>
        <taxon>Mucor</taxon>
    </lineage>
</organism>
<dbReference type="Pfam" id="PF08969">
    <property type="entry name" value="USP8_dimer"/>
    <property type="match status" value="1"/>
</dbReference>
<dbReference type="VEuPathDB" id="FungiDB:HMPREF1544_10249"/>
<name>S2J0A9_MUCC1</name>
<dbReference type="InterPro" id="IPR028889">
    <property type="entry name" value="USP"/>
</dbReference>
<gene>
    <name evidence="11" type="ORF">HMPREF1544_10249</name>
</gene>
<dbReference type="PROSITE" id="PS50235">
    <property type="entry name" value="USP_3"/>
    <property type="match status" value="1"/>
</dbReference>
<feature type="domain" description="USP" evidence="10">
    <location>
        <begin position="606"/>
        <end position="956"/>
    </location>
</feature>
<evidence type="ECO:0000259" key="9">
    <source>
        <dbReference type="PROSITE" id="PS50206"/>
    </source>
</evidence>
<dbReference type="PANTHER" id="PTHR21646:SF95">
    <property type="entry name" value="UBIQUITIN CARBOXYL-TERMINAL HYDROLASE 4-RELATED"/>
    <property type="match status" value="1"/>
</dbReference>
<dbReference type="EC" id="3.4.19.12" evidence="7"/>
<dbReference type="InterPro" id="IPR015063">
    <property type="entry name" value="USP8_dimer"/>
</dbReference>
<evidence type="ECO:0000313" key="11">
    <source>
        <dbReference type="EMBL" id="EPB83019.1"/>
    </source>
</evidence>
<dbReference type="Pfam" id="PF00443">
    <property type="entry name" value="UCH"/>
    <property type="match status" value="1"/>
</dbReference>
<dbReference type="Gene3D" id="3.40.250.10">
    <property type="entry name" value="Rhodanese-like domain"/>
    <property type="match status" value="1"/>
</dbReference>
<keyword evidence="6 7" id="KW-0788">Thiol protease</keyword>
<sequence length="959" mass="107440">MTVPTSNGVPSTPPPSLAELSRRATVDKTDMSKYSIKSWIATVSKLYEQGDFEYRKNCLDNAYVYYMKGCSIMVEVIAKHQNFKEAKKDTTYRQLKARTSDDILMLLEELSTKLQYNDQDQPADDYFVQDVMNKYPPVNDMPMPMPSPTHIDSGSFLDNLPSVPKHMPSNNGTAKSTQRDNSVSSNNSSVSSPSSAVSNFMKMPEPQPHQQPTASKPSVKNELQLPTPSPDFSIPPTPIVDARQLASWIVKKSDGKQPSVLILDVRPRQTFDQGFIKHKWIAQIEPLVLKQDVPSMKIEESMVMNPDAEQQIFAGRHRFDLVVYYDQNSQSLQNQTLNHLRAAIYELEFQKILQRAPVMLAGGFDAWKQVIGEKGIFRYNNDTSAPSTSAQNQGSPSPQQQHQKPHWLKDVVGRGSDQDMALSPVKVHHTFYDYFSNAGSSGSKESMTRYAERNVATPPLRGVFSNTLYQPSSPSSSASKASAYAMPIPQPSTPAAHDMETFTTKYPDIRPNISTLQRKKTFIDNPFHGFTSTTNQQFDVPPLPPKPQRPLPQAPDSAAATAAIASAPPLPPKEVYASSPINNAYRTAPVSDNSFSQMGNVMIGTTGLKNLGNTCFMNSIIQCLSGTIPFARYFISGVFRQHINKDNFLGTGGVLAENFASLLRTMWSENYNFISPVLFREALIKFAPQFSGSEQHDSQEFLNFLLDGIHEDCNLVKKRPSPPPESAEEEARFEQLPDWQASGIAWERYLERNSSVIVSLFQGQYRSRLTCLTCQATSTTYNSFMSLSLPIPAKRSGPPSVSIYQCLDYFVQEEILDHDDAWQCPKCKTLRRASKSLTLSKLPDVLLIHLKRFSFDGPFKDKLETIVESPMSGLDLSRYVPSTMFPPDQPPEKSAFNYDLYAVSNHFGSLTGGHYTACVRNGYKNEWHNFDDSRFSVCDESKVLSRAAYNLFYVRSTVK</sequence>
<dbReference type="GO" id="GO:0004843">
    <property type="term" value="F:cysteine-type deubiquitinase activity"/>
    <property type="evidence" value="ECO:0007669"/>
    <property type="project" value="UniProtKB-UniRule"/>
</dbReference>
<feature type="compositionally biased region" description="Pro residues" evidence="8">
    <location>
        <begin position="227"/>
        <end position="236"/>
    </location>
</feature>
<feature type="region of interest" description="Disordered" evidence="8">
    <location>
        <begin position="533"/>
        <end position="561"/>
    </location>
</feature>
<dbReference type="Gene3D" id="3.90.70.10">
    <property type="entry name" value="Cysteine proteinases"/>
    <property type="match status" value="1"/>
</dbReference>
<dbReference type="PROSITE" id="PS00973">
    <property type="entry name" value="USP_2"/>
    <property type="match status" value="1"/>
</dbReference>
<dbReference type="CDD" id="cd02674">
    <property type="entry name" value="Peptidase_C19R"/>
    <property type="match status" value="1"/>
</dbReference>
<evidence type="ECO:0000256" key="5">
    <source>
        <dbReference type="ARBA" id="ARBA00022801"/>
    </source>
</evidence>
<protein>
    <recommendedName>
        <fullName evidence="7">Ubiquitin carboxyl-terminal hydrolase</fullName>
        <ecNumber evidence="7">3.4.19.12</ecNumber>
    </recommendedName>
</protein>
<dbReference type="AlphaFoldDB" id="S2J0A9"/>
<dbReference type="InterPro" id="IPR036873">
    <property type="entry name" value="Rhodanese-like_dom_sf"/>
</dbReference>
<dbReference type="GO" id="GO:0006508">
    <property type="term" value="P:proteolysis"/>
    <property type="evidence" value="ECO:0007669"/>
    <property type="project" value="UniProtKB-KW"/>
</dbReference>
<proteinExistence type="inferred from homology"/>
<comment type="catalytic activity">
    <reaction evidence="1 7">
        <text>Thiol-dependent hydrolysis of ester, thioester, amide, peptide and isopeptide bonds formed by the C-terminal Gly of ubiquitin (a 76-residue protein attached to proteins as an intracellular targeting signal).</text>
        <dbReference type="EC" id="3.4.19.12"/>
    </reaction>
</comment>
<evidence type="ECO:0000259" key="10">
    <source>
        <dbReference type="PROSITE" id="PS50235"/>
    </source>
</evidence>
<dbReference type="InterPro" id="IPR050185">
    <property type="entry name" value="Ub_carboxyl-term_hydrolase"/>
</dbReference>
<dbReference type="GO" id="GO:0016579">
    <property type="term" value="P:protein deubiquitination"/>
    <property type="evidence" value="ECO:0007669"/>
    <property type="project" value="InterPro"/>
</dbReference>
<dbReference type="InterPro" id="IPR038765">
    <property type="entry name" value="Papain-like_cys_pep_sf"/>
</dbReference>
<dbReference type="STRING" id="1220926.S2J0A9"/>
<accession>S2J0A9</accession>
<dbReference type="Gene3D" id="1.20.58.80">
    <property type="entry name" value="Phosphotransferase system, lactose/cellobiose-type IIA subunit"/>
    <property type="match status" value="1"/>
</dbReference>
<dbReference type="eggNOG" id="KOG1868">
    <property type="taxonomic scope" value="Eukaryota"/>
</dbReference>
<evidence type="ECO:0000256" key="1">
    <source>
        <dbReference type="ARBA" id="ARBA00000707"/>
    </source>
</evidence>
<keyword evidence="4 7" id="KW-0833">Ubl conjugation pathway</keyword>
<feature type="domain" description="Rhodanese" evidence="9">
    <location>
        <begin position="256"/>
        <end position="376"/>
    </location>
</feature>
<feature type="compositionally biased region" description="Low complexity" evidence="8">
    <location>
        <begin position="181"/>
        <end position="199"/>
    </location>
</feature>
<evidence type="ECO:0000256" key="2">
    <source>
        <dbReference type="ARBA" id="ARBA00009085"/>
    </source>
</evidence>
<dbReference type="Proteomes" id="UP000014254">
    <property type="component" value="Unassembled WGS sequence"/>
</dbReference>
<comment type="similarity">
    <text evidence="2 7">Belongs to the peptidase C19 family.</text>
</comment>
<evidence type="ECO:0000256" key="4">
    <source>
        <dbReference type="ARBA" id="ARBA00022786"/>
    </source>
</evidence>
<evidence type="ECO:0000256" key="3">
    <source>
        <dbReference type="ARBA" id="ARBA00022670"/>
    </source>
</evidence>
<dbReference type="PROSITE" id="PS00972">
    <property type="entry name" value="USP_1"/>
    <property type="match status" value="1"/>
</dbReference>
<dbReference type="Pfam" id="PF00581">
    <property type="entry name" value="Rhodanese"/>
    <property type="match status" value="1"/>
</dbReference>
<evidence type="ECO:0000313" key="12">
    <source>
        <dbReference type="Proteomes" id="UP000014254"/>
    </source>
</evidence>
<dbReference type="EMBL" id="KE124088">
    <property type="protein sequence ID" value="EPB83019.1"/>
    <property type="molecule type" value="Genomic_DNA"/>
</dbReference>
<dbReference type="OrthoDB" id="292964at2759"/>
<dbReference type="InterPro" id="IPR001394">
    <property type="entry name" value="Peptidase_C19_UCH"/>
</dbReference>
<evidence type="ECO:0000256" key="7">
    <source>
        <dbReference type="RuleBase" id="RU366025"/>
    </source>
</evidence>
<evidence type="ECO:0000256" key="6">
    <source>
        <dbReference type="ARBA" id="ARBA00022807"/>
    </source>
</evidence>
<feature type="compositionally biased region" description="Polar residues" evidence="8">
    <location>
        <begin position="208"/>
        <end position="218"/>
    </location>
</feature>
<dbReference type="SUPFAM" id="SSF54001">
    <property type="entry name" value="Cysteine proteinases"/>
    <property type="match status" value="1"/>
</dbReference>
<feature type="compositionally biased region" description="Pro residues" evidence="8">
    <location>
        <begin position="541"/>
        <end position="553"/>
    </location>
</feature>
<dbReference type="InterPro" id="IPR018200">
    <property type="entry name" value="USP_CS"/>
</dbReference>